<organism evidence="2 3">
    <name type="scientific">Uliginosibacterium silvisoli</name>
    <dbReference type="NCBI Taxonomy" id="3114758"/>
    <lineage>
        <taxon>Bacteria</taxon>
        <taxon>Pseudomonadati</taxon>
        <taxon>Pseudomonadota</taxon>
        <taxon>Betaproteobacteria</taxon>
        <taxon>Rhodocyclales</taxon>
        <taxon>Zoogloeaceae</taxon>
        <taxon>Uliginosibacterium</taxon>
    </lineage>
</organism>
<reference evidence="2 3" key="1">
    <citation type="submission" date="2024-01" db="EMBL/GenBank/DDBJ databases">
        <title>Uliginosibacterium soil sp. nov.</title>
        <authorList>
            <person name="Lv Y."/>
        </authorList>
    </citation>
    <scope>NUCLEOTIDE SEQUENCE [LARGE SCALE GENOMIC DNA]</scope>
    <source>
        <strain evidence="2 3">H3</strain>
    </source>
</reference>
<feature type="domain" description="THIF-type NAD/FAD binding fold" evidence="1">
    <location>
        <begin position="20"/>
        <end position="162"/>
    </location>
</feature>
<dbReference type="PANTHER" id="PTHR43267:SF1">
    <property type="entry name" value="TRNA THREONYLCARBAMOYLADENOSINE DEHYDRATASE"/>
    <property type="match status" value="1"/>
</dbReference>
<evidence type="ECO:0000259" key="1">
    <source>
        <dbReference type="Pfam" id="PF00899"/>
    </source>
</evidence>
<dbReference type="Gene3D" id="3.40.50.720">
    <property type="entry name" value="NAD(P)-binding Rossmann-like Domain"/>
    <property type="match status" value="1"/>
</dbReference>
<dbReference type="CDD" id="cd00755">
    <property type="entry name" value="YgdL_like"/>
    <property type="match status" value="1"/>
</dbReference>
<accession>A0ABU6K666</accession>
<dbReference type="PANTHER" id="PTHR43267">
    <property type="entry name" value="TRNA THREONYLCARBAMOYLADENOSINE DEHYDRATASE"/>
    <property type="match status" value="1"/>
</dbReference>
<sequence length="274" mass="29092">MNNQELDFGRRFGGVARMHGGAGLSAFTAARVCVVGVGGVGSWAAEALARSAIGTLTLIDPDSIAESNTNRQLHALGDAYGQAKVDAMRSRILAINPLCKLSVVEDHLSPENMATLFAGHDIVLDAVDDVPMKIAMAVYCQDNKLPLVVCGGAGGKSDPASIRISDLSRTEQDPMLAKVRSRLRKEYGSIRGFPRDPRRKFGIEAVYSVEPLQQPVLCEADGTAPQRLSCAGYGSDVCVTASFGFFAASRVLAQLRERASPPMTSQPLVATGEV</sequence>
<dbReference type="SUPFAM" id="SSF69572">
    <property type="entry name" value="Activating enzymes of the ubiquitin-like proteins"/>
    <property type="match status" value="1"/>
</dbReference>
<proteinExistence type="predicted"/>
<dbReference type="Proteomes" id="UP001331561">
    <property type="component" value="Unassembled WGS sequence"/>
</dbReference>
<dbReference type="EMBL" id="JAYXHS010000003">
    <property type="protein sequence ID" value="MEC5387393.1"/>
    <property type="molecule type" value="Genomic_DNA"/>
</dbReference>
<protein>
    <submittedName>
        <fullName evidence="2">tRNA threonylcarbamoyladenosine dehydratase</fullName>
    </submittedName>
</protein>
<name>A0ABU6K666_9RHOO</name>
<evidence type="ECO:0000313" key="3">
    <source>
        <dbReference type="Proteomes" id="UP001331561"/>
    </source>
</evidence>
<dbReference type="InterPro" id="IPR000594">
    <property type="entry name" value="ThiF_NAD_FAD-bd"/>
</dbReference>
<dbReference type="Pfam" id="PF00899">
    <property type="entry name" value="ThiF"/>
    <property type="match status" value="1"/>
</dbReference>
<comment type="caution">
    <text evidence="2">The sequence shown here is derived from an EMBL/GenBank/DDBJ whole genome shotgun (WGS) entry which is preliminary data.</text>
</comment>
<evidence type="ECO:0000313" key="2">
    <source>
        <dbReference type="EMBL" id="MEC5387393.1"/>
    </source>
</evidence>
<dbReference type="InterPro" id="IPR045886">
    <property type="entry name" value="ThiF/MoeB/HesA"/>
</dbReference>
<dbReference type="InterPro" id="IPR035985">
    <property type="entry name" value="Ubiquitin-activating_enz"/>
</dbReference>
<keyword evidence="3" id="KW-1185">Reference proteome</keyword>
<dbReference type="RefSeq" id="WP_327600362.1">
    <property type="nucleotide sequence ID" value="NZ_JAYXHS010000003.1"/>
</dbReference>
<gene>
    <name evidence="2" type="ORF">VVD49_16810</name>
</gene>